<gene>
    <name evidence="3" type="ORF">GCM10009691_10890</name>
</gene>
<name>A0ABP4M4I3_9MICO</name>
<organism evidence="3 4">
    <name type="scientific">Brevibacterium picturae</name>
    <dbReference type="NCBI Taxonomy" id="260553"/>
    <lineage>
        <taxon>Bacteria</taxon>
        <taxon>Bacillati</taxon>
        <taxon>Actinomycetota</taxon>
        <taxon>Actinomycetes</taxon>
        <taxon>Micrococcales</taxon>
        <taxon>Brevibacteriaceae</taxon>
        <taxon>Brevibacterium</taxon>
    </lineage>
</organism>
<evidence type="ECO:0000256" key="2">
    <source>
        <dbReference type="SAM" id="Phobius"/>
    </source>
</evidence>
<reference evidence="4" key="1">
    <citation type="journal article" date="2019" name="Int. J. Syst. Evol. Microbiol.">
        <title>The Global Catalogue of Microorganisms (GCM) 10K type strain sequencing project: providing services to taxonomists for standard genome sequencing and annotation.</title>
        <authorList>
            <consortium name="The Broad Institute Genomics Platform"/>
            <consortium name="The Broad Institute Genome Sequencing Center for Infectious Disease"/>
            <person name="Wu L."/>
            <person name="Ma J."/>
        </authorList>
    </citation>
    <scope>NUCLEOTIDE SEQUENCE [LARGE SCALE GENOMIC DNA]</scope>
    <source>
        <strain evidence="4">JCM 13319</strain>
    </source>
</reference>
<feature type="compositionally biased region" description="Basic and acidic residues" evidence="1">
    <location>
        <begin position="1"/>
        <end position="10"/>
    </location>
</feature>
<keyword evidence="2" id="KW-0812">Transmembrane</keyword>
<proteinExistence type="predicted"/>
<accession>A0ABP4M4I3</accession>
<feature type="region of interest" description="Disordered" evidence="1">
    <location>
        <begin position="1"/>
        <end position="25"/>
    </location>
</feature>
<feature type="transmembrane region" description="Helical" evidence="2">
    <location>
        <begin position="34"/>
        <end position="58"/>
    </location>
</feature>
<protein>
    <submittedName>
        <fullName evidence="3">Uncharacterized protein</fullName>
    </submittedName>
</protein>
<dbReference type="EMBL" id="BAAALY010000004">
    <property type="protein sequence ID" value="GAA1537495.1"/>
    <property type="molecule type" value="Genomic_DNA"/>
</dbReference>
<evidence type="ECO:0000313" key="3">
    <source>
        <dbReference type="EMBL" id="GAA1537495.1"/>
    </source>
</evidence>
<feature type="transmembrane region" description="Helical" evidence="2">
    <location>
        <begin position="115"/>
        <end position="137"/>
    </location>
</feature>
<dbReference type="Proteomes" id="UP001501791">
    <property type="component" value="Unassembled WGS sequence"/>
</dbReference>
<keyword evidence="2" id="KW-1133">Transmembrane helix</keyword>
<evidence type="ECO:0000256" key="1">
    <source>
        <dbReference type="SAM" id="MobiDB-lite"/>
    </source>
</evidence>
<comment type="caution">
    <text evidence="3">The sequence shown here is derived from an EMBL/GenBank/DDBJ whole genome shotgun (WGS) entry which is preliminary data.</text>
</comment>
<feature type="transmembrane region" description="Helical" evidence="2">
    <location>
        <begin position="157"/>
        <end position="180"/>
    </location>
</feature>
<keyword evidence="4" id="KW-1185">Reference proteome</keyword>
<keyword evidence="2" id="KW-0472">Membrane</keyword>
<feature type="transmembrane region" description="Helical" evidence="2">
    <location>
        <begin position="82"/>
        <end position="103"/>
    </location>
</feature>
<evidence type="ECO:0000313" key="4">
    <source>
        <dbReference type="Proteomes" id="UP001501791"/>
    </source>
</evidence>
<sequence>MDTHDNDGGDNRGYGGHNSDGPEQRRGLRPGLDLLRAARFLPLVTVAAWIITIFVPILDSGNDDGPRIRITSVGETPLDPEYLSPGFIAIWLLIVGFAILPWLFGVEQWWSGSAIVLGALLLLVLAAAVINPPSLLWDGQTDDGMPTGGMEVALPDFGFAISLIGSQALGAAGFCGWIGAQRRKSGA</sequence>
<dbReference type="RefSeq" id="WP_346035515.1">
    <property type="nucleotide sequence ID" value="NZ_BAAALY010000004.1"/>
</dbReference>